<dbReference type="PANTHER" id="PTHR23200:SF48">
    <property type="entry name" value="METALLO-BETA-LACTAMASE DOMAIN-CONTAINING PROTEIN 1"/>
    <property type="match status" value="1"/>
</dbReference>
<sequence>MSDRPGAATASYAVLHAGYGAPNVASTVGFVRDGDVILVTDPGMVRSRSVILDPLRGLGVAPEDVTDVVFSHHHPDHTLNAALFPHARFHDHWAIYQDDRWEWRDAEGYDLTPSIRFIRTPGHTHEDITVLVGTPGGVVAFTHVWNEATSVGDRHAVDISLLHAGRARVLAVADIVVPGHGPAFVPDATTPR</sequence>
<evidence type="ECO:0000256" key="1">
    <source>
        <dbReference type="ARBA" id="ARBA00004514"/>
    </source>
</evidence>
<dbReference type="Proteomes" id="UP000612585">
    <property type="component" value="Unassembled WGS sequence"/>
</dbReference>
<evidence type="ECO:0000256" key="4">
    <source>
        <dbReference type="ARBA" id="ARBA00032988"/>
    </source>
</evidence>
<reference evidence="8" key="1">
    <citation type="submission" date="2021-01" db="EMBL/GenBank/DDBJ databases">
        <title>Whole genome shotgun sequence of Virgisporangium aurantiacum NBRC 16421.</title>
        <authorList>
            <person name="Komaki H."/>
            <person name="Tamura T."/>
        </authorList>
    </citation>
    <scope>NUCLEOTIDE SEQUENCE</scope>
    <source>
        <strain evidence="8">NBRC 16421</strain>
    </source>
</reference>
<comment type="subunit">
    <text evidence="2">Homodimer.</text>
</comment>
<dbReference type="SUPFAM" id="SSF56281">
    <property type="entry name" value="Metallo-hydrolase/oxidoreductase"/>
    <property type="match status" value="1"/>
</dbReference>
<comment type="catalytic activity">
    <reaction evidence="5">
        <text>a ribonucleotidyl-ribonucleotide-RNA + H2O = a 3'-end ribonucleotide-RNA + a 5'-end 5'-phospho-ribonucleoside-RNA + H(+)</text>
        <dbReference type="Rhea" id="RHEA:68096"/>
        <dbReference type="Rhea" id="RHEA-COMP:15179"/>
        <dbReference type="Rhea" id="RHEA-COMP:17355"/>
        <dbReference type="Rhea" id="RHEA-COMP:17428"/>
        <dbReference type="ChEBI" id="CHEBI:15377"/>
        <dbReference type="ChEBI" id="CHEBI:15378"/>
        <dbReference type="ChEBI" id="CHEBI:74896"/>
        <dbReference type="ChEBI" id="CHEBI:138282"/>
        <dbReference type="ChEBI" id="CHEBI:173118"/>
    </reaction>
    <physiologicalReaction direction="left-to-right" evidence="5">
        <dbReference type="Rhea" id="RHEA:68097"/>
    </physiologicalReaction>
</comment>
<evidence type="ECO:0000256" key="6">
    <source>
        <dbReference type="ARBA" id="ARBA00045869"/>
    </source>
</evidence>
<dbReference type="AlphaFoldDB" id="A0A8J4E9F7"/>
<dbReference type="InterPro" id="IPR039344">
    <property type="entry name" value="MBLAC1"/>
</dbReference>
<proteinExistence type="predicted"/>
<name>A0A8J4E9F7_9ACTN</name>
<dbReference type="EMBL" id="BOPG01000101">
    <property type="protein sequence ID" value="GIJ63687.1"/>
    <property type="molecule type" value="Genomic_DNA"/>
</dbReference>
<comment type="subcellular location">
    <subcellularLocation>
        <location evidence="1">Cytoplasm</location>
        <location evidence="1">Cytosol</location>
    </subcellularLocation>
</comment>
<comment type="function">
    <text evidence="6">Endoribonuclease that catalyzes the hydrolysis of histone-coding pre-mRNA 3'-end. Involved in histone pre-mRNA processing during the S-phase of the cell cycle, which is required for entering/progressing through S-phase. Cleaves histone pre-mRNA at a major and a minor cleavage site after the 5'-ACCCA-3' and the 5'-ACCCACA-3' sequence, respectively, and located downstream of the stem-loop. May require the presence of the HDE element located at the histone pre-RNA 3'-end to avoid non-specific cleavage.</text>
</comment>
<dbReference type="Gene3D" id="3.60.15.10">
    <property type="entry name" value="Ribonuclease Z/Hydroxyacylglutathione hydrolase-like"/>
    <property type="match status" value="1"/>
</dbReference>
<keyword evidence="9" id="KW-1185">Reference proteome</keyword>
<evidence type="ECO:0000313" key="9">
    <source>
        <dbReference type="Proteomes" id="UP000612585"/>
    </source>
</evidence>
<organism evidence="8 9">
    <name type="scientific">Virgisporangium aurantiacum</name>
    <dbReference type="NCBI Taxonomy" id="175570"/>
    <lineage>
        <taxon>Bacteria</taxon>
        <taxon>Bacillati</taxon>
        <taxon>Actinomycetota</taxon>
        <taxon>Actinomycetes</taxon>
        <taxon>Micromonosporales</taxon>
        <taxon>Micromonosporaceae</taxon>
        <taxon>Virgisporangium</taxon>
    </lineage>
</organism>
<feature type="domain" description="Metallo-beta-lactamase" evidence="7">
    <location>
        <begin position="33"/>
        <end position="180"/>
    </location>
</feature>
<dbReference type="InterPro" id="IPR001279">
    <property type="entry name" value="Metallo-B-lactamas"/>
</dbReference>
<gene>
    <name evidence="8" type="ORF">Vau01_112030</name>
</gene>
<protein>
    <recommendedName>
        <fullName evidence="3">Metallo-beta-lactamase domain-containing protein 1</fullName>
    </recommendedName>
    <alternativeName>
        <fullName evidence="4">Endoribonuclease MBLAC1</fullName>
    </alternativeName>
</protein>
<accession>A0A8J4E9F7</accession>
<dbReference type="Pfam" id="PF00753">
    <property type="entry name" value="Lactamase_B"/>
    <property type="match status" value="1"/>
</dbReference>
<dbReference type="PANTHER" id="PTHR23200">
    <property type="entry name" value="METALLO-BETA-LACTAMASE DOMAIN-CONTAINING PROTEIN 1"/>
    <property type="match status" value="1"/>
</dbReference>
<dbReference type="RefSeq" id="WP_204010769.1">
    <property type="nucleotide sequence ID" value="NZ_BOPG01000101.1"/>
</dbReference>
<dbReference type="InterPro" id="IPR036866">
    <property type="entry name" value="RibonucZ/Hydroxyglut_hydro"/>
</dbReference>
<evidence type="ECO:0000313" key="8">
    <source>
        <dbReference type="EMBL" id="GIJ63687.1"/>
    </source>
</evidence>
<evidence type="ECO:0000259" key="7">
    <source>
        <dbReference type="SMART" id="SM00849"/>
    </source>
</evidence>
<evidence type="ECO:0000256" key="2">
    <source>
        <dbReference type="ARBA" id="ARBA00011738"/>
    </source>
</evidence>
<dbReference type="SMART" id="SM00849">
    <property type="entry name" value="Lactamase_B"/>
    <property type="match status" value="1"/>
</dbReference>
<dbReference type="CDD" id="cd07711">
    <property type="entry name" value="MBLAC1-like_MBL-fold"/>
    <property type="match status" value="1"/>
</dbReference>
<comment type="caution">
    <text evidence="8">The sequence shown here is derived from an EMBL/GenBank/DDBJ whole genome shotgun (WGS) entry which is preliminary data.</text>
</comment>
<evidence type="ECO:0000256" key="5">
    <source>
        <dbReference type="ARBA" id="ARBA00044690"/>
    </source>
</evidence>
<dbReference type="GO" id="GO:0005829">
    <property type="term" value="C:cytosol"/>
    <property type="evidence" value="ECO:0007669"/>
    <property type="project" value="UniProtKB-SubCell"/>
</dbReference>
<evidence type="ECO:0000256" key="3">
    <source>
        <dbReference type="ARBA" id="ARBA00014856"/>
    </source>
</evidence>